<keyword evidence="2 9" id="KW-0808">Transferase</keyword>
<dbReference type="GO" id="GO:0005737">
    <property type="term" value="C:cytoplasm"/>
    <property type="evidence" value="ECO:0007669"/>
    <property type="project" value="InterPro"/>
</dbReference>
<comment type="caution">
    <text evidence="9">Lacks conserved residue(s) required for the propagation of feature annotation.</text>
</comment>
<dbReference type="OrthoDB" id="9807235at2"/>
<comment type="function">
    <text evidence="9">Prenyltransferase that catalyzes the transfer of the geranylgeranyl moiety of geranylgeranyl diphosphate (GGPP) to the C3 hydroxyl of sn-glycerol-1-phosphate (G1P).</text>
</comment>
<dbReference type="NCBIfam" id="TIGR01768">
    <property type="entry name" value="GGGP-family"/>
    <property type="match status" value="1"/>
</dbReference>
<dbReference type="InterPro" id="IPR008205">
    <property type="entry name" value="GGGP_HepGP_synthase"/>
</dbReference>
<dbReference type="EC" id="2.5.1.41" evidence="9"/>
<evidence type="ECO:0000256" key="5">
    <source>
        <dbReference type="ARBA" id="ARBA00023098"/>
    </source>
</evidence>
<protein>
    <recommendedName>
        <fullName evidence="9">Geranylgeranylglyceryl phosphate synthase</fullName>
        <shortName evidence="9">GGGP synthase</shortName>
        <shortName evidence="9">GGGPS</shortName>
        <ecNumber evidence="9">2.5.1.41</ecNumber>
    </recommendedName>
    <alternativeName>
        <fullName evidence="9">(S)-3-O-geranylgeranylglyceryl phosphate synthase</fullName>
    </alternativeName>
    <alternativeName>
        <fullName evidence="9">Phosphoglycerol geranylgeranyltransferase</fullName>
    </alternativeName>
</protein>
<evidence type="ECO:0000256" key="2">
    <source>
        <dbReference type="ARBA" id="ARBA00022679"/>
    </source>
</evidence>
<dbReference type="EMBL" id="QGDO01000003">
    <property type="protein sequence ID" value="PWJ42044.1"/>
    <property type="molecule type" value="Genomic_DNA"/>
</dbReference>
<evidence type="ECO:0000256" key="7">
    <source>
        <dbReference type="ARBA" id="ARBA00023264"/>
    </source>
</evidence>
<keyword evidence="6 9" id="KW-0594">Phospholipid biosynthesis</keyword>
<proteinExistence type="inferred from homology"/>
<dbReference type="GO" id="GO:0047294">
    <property type="term" value="F:phosphoglycerol geranylgeranyltransferase activity"/>
    <property type="evidence" value="ECO:0007669"/>
    <property type="project" value="UniProtKB-UniRule"/>
</dbReference>
<comment type="cofactor">
    <cofactor evidence="9">
        <name>Mg(2+)</name>
        <dbReference type="ChEBI" id="CHEBI:18420"/>
    </cofactor>
</comment>
<evidence type="ECO:0000313" key="11">
    <source>
        <dbReference type="Proteomes" id="UP000245535"/>
    </source>
</evidence>
<evidence type="ECO:0000256" key="3">
    <source>
        <dbReference type="ARBA" id="ARBA00022723"/>
    </source>
</evidence>
<dbReference type="PANTHER" id="PTHR21235">
    <property type="entry name" value="IMIDAZOLE GLYCEROL PHOSPHATE SYNTHASE SUBUNIT HISF/H IGP SYNTHASE SUBUNIT HISF/H"/>
    <property type="match status" value="1"/>
</dbReference>
<feature type="binding site" evidence="9">
    <location>
        <position position="23"/>
    </location>
    <ligand>
        <name>Mg(2+)</name>
        <dbReference type="ChEBI" id="CHEBI:18420"/>
    </ligand>
</feature>
<feature type="binding site" evidence="9">
    <location>
        <begin position="203"/>
        <end position="204"/>
    </location>
    <ligand>
        <name>sn-glycerol 1-phosphate</name>
        <dbReference type="ChEBI" id="CHEBI:57685"/>
    </ligand>
</feature>
<dbReference type="InterPro" id="IPR010946">
    <property type="entry name" value="GGGP_synth"/>
</dbReference>
<accession>A0A315ZBF1</accession>
<dbReference type="CDD" id="cd02812">
    <property type="entry name" value="PcrB_like"/>
    <property type="match status" value="1"/>
</dbReference>
<keyword evidence="11" id="KW-1185">Reference proteome</keyword>
<dbReference type="NCBIfam" id="NF003198">
    <property type="entry name" value="PRK04169.1-2"/>
    <property type="match status" value="1"/>
</dbReference>
<evidence type="ECO:0000256" key="1">
    <source>
        <dbReference type="ARBA" id="ARBA00022516"/>
    </source>
</evidence>
<dbReference type="AlphaFoldDB" id="A0A315ZBF1"/>
<dbReference type="InterPro" id="IPR050064">
    <property type="entry name" value="IGPS_HisA/HisF"/>
</dbReference>
<evidence type="ECO:0000256" key="6">
    <source>
        <dbReference type="ARBA" id="ARBA00023209"/>
    </source>
</evidence>
<dbReference type="RefSeq" id="WP_109618634.1">
    <property type="nucleotide sequence ID" value="NZ_QGDO01000003.1"/>
</dbReference>
<feature type="binding site" evidence="9">
    <location>
        <begin position="225"/>
        <end position="226"/>
    </location>
    <ligand>
        <name>sn-glycerol 1-phosphate</name>
        <dbReference type="ChEBI" id="CHEBI:57685"/>
    </ligand>
</feature>
<dbReference type="Gene3D" id="3.20.20.390">
    <property type="entry name" value="FMN-linked oxidoreductases"/>
    <property type="match status" value="1"/>
</dbReference>
<evidence type="ECO:0000313" key="10">
    <source>
        <dbReference type="EMBL" id="PWJ42044.1"/>
    </source>
</evidence>
<dbReference type="HAMAP" id="MF_00112">
    <property type="entry name" value="GGGP_HepGP_synthase"/>
    <property type="match status" value="1"/>
</dbReference>
<dbReference type="SUPFAM" id="SSF51395">
    <property type="entry name" value="FMN-linked oxidoreductases"/>
    <property type="match status" value="1"/>
</dbReference>
<feature type="binding site" evidence="9">
    <location>
        <position position="52"/>
    </location>
    <ligand>
        <name>Mg(2+)</name>
        <dbReference type="ChEBI" id="CHEBI:18420"/>
    </ligand>
</feature>
<dbReference type="NCBIfam" id="TIGR01769">
    <property type="entry name" value="GGGP"/>
    <property type="match status" value="1"/>
</dbReference>
<name>A0A315ZBF1_SEDFL</name>
<comment type="catalytic activity">
    <reaction evidence="8 9">
        <text>sn-glycerol 1-phosphate + (2E,6E,10E)-geranylgeranyl diphosphate = sn-3-O-(geranylgeranyl)glycerol 1-phosphate + diphosphate</text>
        <dbReference type="Rhea" id="RHEA:23404"/>
        <dbReference type="ChEBI" id="CHEBI:33019"/>
        <dbReference type="ChEBI" id="CHEBI:57677"/>
        <dbReference type="ChEBI" id="CHEBI:57685"/>
        <dbReference type="ChEBI" id="CHEBI:58756"/>
        <dbReference type="EC" id="2.5.1.41"/>
    </reaction>
</comment>
<evidence type="ECO:0000256" key="8">
    <source>
        <dbReference type="ARBA" id="ARBA00047288"/>
    </source>
</evidence>
<keyword evidence="4 9" id="KW-0460">Magnesium</keyword>
<keyword evidence="5 9" id="KW-0443">Lipid metabolism</keyword>
<dbReference type="GO" id="GO:0000287">
    <property type="term" value="F:magnesium ion binding"/>
    <property type="evidence" value="ECO:0007669"/>
    <property type="project" value="UniProtKB-UniRule"/>
</dbReference>
<sequence>MNVLNKMYDACQLKRKQVAVLIDPDKIEVNKVSGLIKKAEEIGVSYIFIGGSLLLKNQVDAICIEIKKGSDIPVVLFPGNLSQLSPYTDATLFLSLVSGRNAEFLIGQHVVSAPLLKQMKQEVIPTAYVLIDGGRQTSVSYMSNTTPIPADKTDIAASTALAGEMLGMKMVYLEAGSGAQNPVTEKMISRVKQQLSVPLIVGGGIRSAKKATAAFEAGADIIVVGTAIENDVQFLEELKGVIASQNTLKLPNSSSLN</sequence>
<evidence type="ECO:0000256" key="9">
    <source>
        <dbReference type="HAMAP-Rule" id="MF_00112"/>
    </source>
</evidence>
<gene>
    <name evidence="10" type="ORF">BC781_103294</name>
</gene>
<keyword evidence="7 9" id="KW-1208">Phospholipid metabolism</keyword>
<organism evidence="10 11">
    <name type="scientific">Sediminitomix flava</name>
    <dbReference type="NCBI Taxonomy" id="379075"/>
    <lineage>
        <taxon>Bacteria</taxon>
        <taxon>Pseudomonadati</taxon>
        <taxon>Bacteroidota</taxon>
        <taxon>Cytophagia</taxon>
        <taxon>Cytophagales</taxon>
        <taxon>Flammeovirgaceae</taxon>
        <taxon>Sediminitomix</taxon>
    </lineage>
</organism>
<evidence type="ECO:0000256" key="4">
    <source>
        <dbReference type="ARBA" id="ARBA00022842"/>
    </source>
</evidence>
<dbReference type="PANTHER" id="PTHR21235:SF22">
    <property type="entry name" value="GERANYLGERANYLGLYCERYL PHOSPHATE SYNTHASE"/>
    <property type="match status" value="1"/>
</dbReference>
<dbReference type="Pfam" id="PF01884">
    <property type="entry name" value="PcrB"/>
    <property type="match status" value="1"/>
</dbReference>
<keyword evidence="3 9" id="KW-0479">Metal-binding</keyword>
<dbReference type="Proteomes" id="UP000245535">
    <property type="component" value="Unassembled WGS sequence"/>
</dbReference>
<keyword evidence="1 9" id="KW-0444">Lipid biosynthesis</keyword>
<reference evidence="10 11" key="1">
    <citation type="submission" date="2018-03" db="EMBL/GenBank/DDBJ databases">
        <title>Genomic Encyclopedia of Archaeal and Bacterial Type Strains, Phase II (KMG-II): from individual species to whole genera.</title>
        <authorList>
            <person name="Goeker M."/>
        </authorList>
    </citation>
    <scope>NUCLEOTIDE SEQUENCE [LARGE SCALE GENOMIC DNA]</scope>
    <source>
        <strain evidence="10 11">DSM 28229</strain>
    </source>
</reference>
<feature type="binding site" evidence="9">
    <location>
        <begin position="172"/>
        <end position="178"/>
    </location>
    <ligand>
        <name>sn-glycerol 1-phosphate</name>
        <dbReference type="ChEBI" id="CHEBI:57685"/>
    </ligand>
</feature>
<dbReference type="GO" id="GO:0046474">
    <property type="term" value="P:glycerophospholipid biosynthetic process"/>
    <property type="evidence" value="ECO:0007669"/>
    <property type="project" value="UniProtKB-UniRule"/>
</dbReference>
<dbReference type="InterPro" id="IPR038597">
    <property type="entry name" value="GGGP/HepGP_synthase_sf"/>
</dbReference>
<comment type="similarity">
    <text evidence="9">Belongs to the GGGP/HepGP synthase family. Group II subfamily.</text>
</comment>
<dbReference type="GO" id="GO:0000107">
    <property type="term" value="F:imidazoleglycerol-phosphate synthase activity"/>
    <property type="evidence" value="ECO:0007669"/>
    <property type="project" value="TreeGrafter"/>
</dbReference>
<comment type="caution">
    <text evidence="10">The sequence shown here is derived from an EMBL/GenBank/DDBJ whole genome shotgun (WGS) entry which is preliminary data.</text>
</comment>